<evidence type="ECO:0000256" key="4">
    <source>
        <dbReference type="ARBA" id="ARBA00022741"/>
    </source>
</evidence>
<comment type="similarity">
    <text evidence="10">Belongs to the protein kinase superfamily.</text>
</comment>
<evidence type="ECO:0000256" key="10">
    <source>
        <dbReference type="RuleBase" id="RU000304"/>
    </source>
</evidence>
<dbReference type="GO" id="GO:0007165">
    <property type="term" value="P:signal transduction"/>
    <property type="evidence" value="ECO:0007669"/>
    <property type="project" value="UniProtKB-ARBA"/>
</dbReference>
<dbReference type="InterPro" id="IPR000961">
    <property type="entry name" value="AGC-kinase_C"/>
</dbReference>
<dbReference type="Gene3D" id="3.30.200.20">
    <property type="entry name" value="Phosphorylase Kinase, domain 1"/>
    <property type="match status" value="1"/>
</dbReference>
<evidence type="ECO:0000256" key="9">
    <source>
        <dbReference type="PROSITE-ProRule" id="PRU10141"/>
    </source>
</evidence>
<reference evidence="14" key="1">
    <citation type="submission" date="2020-11" db="EMBL/GenBank/DDBJ databases">
        <authorList>
            <consortium name="DOE Joint Genome Institute"/>
            <person name="Ahrendt S."/>
            <person name="Riley R."/>
            <person name="Andreopoulos W."/>
            <person name="Labutti K."/>
            <person name="Pangilinan J."/>
            <person name="Ruiz-Duenas F.J."/>
            <person name="Barrasa J.M."/>
            <person name="Sanchez-Garcia M."/>
            <person name="Camarero S."/>
            <person name="Miyauchi S."/>
            <person name="Serrano A."/>
            <person name="Linde D."/>
            <person name="Babiker R."/>
            <person name="Drula E."/>
            <person name="Ayuso-Fernandez I."/>
            <person name="Pacheco R."/>
            <person name="Padilla G."/>
            <person name="Ferreira P."/>
            <person name="Barriuso J."/>
            <person name="Kellner H."/>
            <person name="Castanera R."/>
            <person name="Alfaro M."/>
            <person name="Ramirez L."/>
            <person name="Pisabarro A.G."/>
            <person name="Kuo A."/>
            <person name="Tritt A."/>
            <person name="Lipzen A."/>
            <person name="He G."/>
            <person name="Yan M."/>
            <person name="Ng V."/>
            <person name="Cullen D."/>
            <person name="Martin F."/>
            <person name="Rosso M.-N."/>
            <person name="Henrissat B."/>
            <person name="Hibbett D."/>
            <person name="Martinez A.T."/>
            <person name="Grigoriev I.V."/>
        </authorList>
    </citation>
    <scope>NUCLEOTIDE SEQUENCE</scope>
    <source>
        <strain evidence="14">AH 40177</strain>
    </source>
</reference>
<evidence type="ECO:0000256" key="2">
    <source>
        <dbReference type="ARBA" id="ARBA00022527"/>
    </source>
</evidence>
<dbReference type="GO" id="GO:0005829">
    <property type="term" value="C:cytosol"/>
    <property type="evidence" value="ECO:0007669"/>
    <property type="project" value="TreeGrafter"/>
</dbReference>
<keyword evidence="2 10" id="KW-0723">Serine/threonine-protein kinase</keyword>
<comment type="catalytic activity">
    <reaction evidence="8">
        <text>L-seryl-[protein] + ATP = O-phospho-L-seryl-[protein] + ADP + H(+)</text>
        <dbReference type="Rhea" id="RHEA:17989"/>
        <dbReference type="Rhea" id="RHEA-COMP:9863"/>
        <dbReference type="Rhea" id="RHEA-COMP:11604"/>
        <dbReference type="ChEBI" id="CHEBI:15378"/>
        <dbReference type="ChEBI" id="CHEBI:29999"/>
        <dbReference type="ChEBI" id="CHEBI:30616"/>
        <dbReference type="ChEBI" id="CHEBI:83421"/>
        <dbReference type="ChEBI" id="CHEBI:456216"/>
        <dbReference type="EC" id="2.7.11.11"/>
    </reaction>
</comment>
<protein>
    <recommendedName>
        <fullName evidence="1">cAMP-dependent protein kinase</fullName>
        <ecNumber evidence="1">2.7.11.11</ecNumber>
    </recommendedName>
</protein>
<evidence type="ECO:0000256" key="11">
    <source>
        <dbReference type="SAM" id="MobiDB-lite"/>
    </source>
</evidence>
<evidence type="ECO:0000313" key="15">
    <source>
        <dbReference type="Proteomes" id="UP000772434"/>
    </source>
</evidence>
<organism evidence="14 15">
    <name type="scientific">Rhodocollybia butyracea</name>
    <dbReference type="NCBI Taxonomy" id="206335"/>
    <lineage>
        <taxon>Eukaryota</taxon>
        <taxon>Fungi</taxon>
        <taxon>Dikarya</taxon>
        <taxon>Basidiomycota</taxon>
        <taxon>Agaricomycotina</taxon>
        <taxon>Agaricomycetes</taxon>
        <taxon>Agaricomycetidae</taxon>
        <taxon>Agaricales</taxon>
        <taxon>Marasmiineae</taxon>
        <taxon>Omphalotaceae</taxon>
        <taxon>Rhodocollybia</taxon>
    </lineage>
</organism>
<dbReference type="SMART" id="SM00133">
    <property type="entry name" value="S_TK_X"/>
    <property type="match status" value="1"/>
</dbReference>
<evidence type="ECO:0000256" key="3">
    <source>
        <dbReference type="ARBA" id="ARBA00022679"/>
    </source>
</evidence>
<keyword evidence="6 9" id="KW-0067">ATP-binding</keyword>
<dbReference type="PROSITE" id="PS50011">
    <property type="entry name" value="PROTEIN_KINASE_DOM"/>
    <property type="match status" value="1"/>
</dbReference>
<feature type="region of interest" description="Disordered" evidence="11">
    <location>
        <begin position="1"/>
        <end position="41"/>
    </location>
</feature>
<dbReference type="GO" id="GO:0005524">
    <property type="term" value="F:ATP binding"/>
    <property type="evidence" value="ECO:0007669"/>
    <property type="project" value="UniProtKB-UniRule"/>
</dbReference>
<dbReference type="Proteomes" id="UP000772434">
    <property type="component" value="Unassembled WGS sequence"/>
</dbReference>
<dbReference type="EMBL" id="JADNRY010000017">
    <property type="protein sequence ID" value="KAF9073556.1"/>
    <property type="molecule type" value="Genomic_DNA"/>
</dbReference>
<name>A0A9P5Q1Z2_9AGAR</name>
<keyword evidence="3" id="KW-0808">Transferase</keyword>
<gene>
    <name evidence="14" type="ORF">BDP27DRAFT_1318490</name>
</gene>
<keyword evidence="5 14" id="KW-0418">Kinase</keyword>
<dbReference type="SMART" id="SM00220">
    <property type="entry name" value="S_TKc"/>
    <property type="match status" value="1"/>
</dbReference>
<comment type="catalytic activity">
    <reaction evidence="7">
        <text>L-threonyl-[protein] + ATP = O-phospho-L-threonyl-[protein] + ADP + H(+)</text>
        <dbReference type="Rhea" id="RHEA:46608"/>
        <dbReference type="Rhea" id="RHEA-COMP:11060"/>
        <dbReference type="Rhea" id="RHEA-COMP:11605"/>
        <dbReference type="ChEBI" id="CHEBI:15378"/>
        <dbReference type="ChEBI" id="CHEBI:30013"/>
        <dbReference type="ChEBI" id="CHEBI:30616"/>
        <dbReference type="ChEBI" id="CHEBI:61977"/>
        <dbReference type="ChEBI" id="CHEBI:456216"/>
        <dbReference type="EC" id="2.7.11.11"/>
    </reaction>
</comment>
<proteinExistence type="inferred from homology"/>
<evidence type="ECO:0000256" key="6">
    <source>
        <dbReference type="ARBA" id="ARBA00022840"/>
    </source>
</evidence>
<evidence type="ECO:0000313" key="14">
    <source>
        <dbReference type="EMBL" id="KAF9073556.1"/>
    </source>
</evidence>
<evidence type="ECO:0000256" key="1">
    <source>
        <dbReference type="ARBA" id="ARBA00012444"/>
    </source>
</evidence>
<evidence type="ECO:0000256" key="5">
    <source>
        <dbReference type="ARBA" id="ARBA00022777"/>
    </source>
</evidence>
<dbReference type="Gene3D" id="1.10.510.10">
    <property type="entry name" value="Transferase(Phosphotransferase) domain 1"/>
    <property type="match status" value="1"/>
</dbReference>
<feature type="compositionally biased region" description="Low complexity" evidence="11">
    <location>
        <begin position="22"/>
        <end position="41"/>
    </location>
</feature>
<dbReference type="InterPro" id="IPR011009">
    <property type="entry name" value="Kinase-like_dom_sf"/>
</dbReference>
<dbReference type="InterPro" id="IPR000719">
    <property type="entry name" value="Prot_kinase_dom"/>
</dbReference>
<evidence type="ECO:0000256" key="7">
    <source>
        <dbReference type="ARBA" id="ARBA00047292"/>
    </source>
</evidence>
<feature type="compositionally biased region" description="Basic and acidic residues" evidence="11">
    <location>
        <begin position="1"/>
        <end position="10"/>
    </location>
</feature>
<feature type="binding site" evidence="9">
    <location>
        <position position="126"/>
    </location>
    <ligand>
        <name>ATP</name>
        <dbReference type="ChEBI" id="CHEBI:30616"/>
    </ligand>
</feature>
<dbReference type="Pfam" id="PF00069">
    <property type="entry name" value="Pkinase"/>
    <property type="match status" value="1"/>
</dbReference>
<keyword evidence="4 9" id="KW-0547">Nucleotide-binding</keyword>
<dbReference type="PANTHER" id="PTHR24353:SF153">
    <property type="entry name" value="CAMP-DEPENDENT PROTEIN KINASE CATALYTIC SUBUNIT 1"/>
    <property type="match status" value="1"/>
</dbReference>
<dbReference type="FunFam" id="3.30.200.20:FF:000005">
    <property type="entry name" value="cAMP-dependent protein kinase catalytic subunit"/>
    <property type="match status" value="1"/>
</dbReference>
<feature type="domain" description="Protein kinase" evidence="12">
    <location>
        <begin position="97"/>
        <end position="361"/>
    </location>
</feature>
<dbReference type="AlphaFoldDB" id="A0A9P5Q1Z2"/>
<keyword evidence="15" id="KW-1185">Reference proteome</keyword>
<dbReference type="EC" id="2.7.11.11" evidence="1"/>
<dbReference type="GO" id="GO:0004691">
    <property type="term" value="F:cAMP-dependent protein kinase activity"/>
    <property type="evidence" value="ECO:0007669"/>
    <property type="project" value="UniProtKB-EC"/>
</dbReference>
<evidence type="ECO:0000259" key="13">
    <source>
        <dbReference type="PROSITE" id="PS51285"/>
    </source>
</evidence>
<dbReference type="FunFam" id="1.10.510.10:FF:000005">
    <property type="entry name" value="cAMP-dependent protein kinase catalytic subunit alpha"/>
    <property type="match status" value="1"/>
</dbReference>
<dbReference type="SUPFAM" id="SSF56112">
    <property type="entry name" value="Protein kinase-like (PK-like)"/>
    <property type="match status" value="1"/>
</dbReference>
<dbReference type="InterPro" id="IPR008271">
    <property type="entry name" value="Ser/Thr_kinase_AS"/>
</dbReference>
<accession>A0A9P5Q1Z2</accession>
<sequence>MLKRMTDKLGSHFHVHSKEQFSTSPIQSPISTIPSGASSASSLLPQYDHRGSISTDRTSLSASDWSKRGDSLDYIEEEQTASRPRKQHKGTYRLDDFIIQRTLGTGSFGRVHLARSKHNLRFYAIKVLKKEKVVRLKQVEHTNNEQYILADISHPFIVNLWGAFQDSTNLYMVMDFVPGGELFMLLRRSNRFPEPVAKFYAAEVALALNHLHSLNIIYRDLKPENILLNSDGHIKIADFGFAKACSSVTWTLCGTPDYLAPEIISQQRYNKSVDWYALGVLMYEMLTGLPPYHQAQGNPAILYDKITAGPAHIRWPSLMNNDEEFPSLAKDIIVKLMECDPSRRYGNLQHGAGDVFAHAWFREVDWYKLCSREVVAPFLPKICGDGDASAFEAYEEDVEATASYGVPANDLYGRMFPDFEYTYDS</sequence>
<feature type="domain" description="AGC-kinase C-terminal" evidence="13">
    <location>
        <begin position="362"/>
        <end position="425"/>
    </location>
</feature>
<dbReference type="PROSITE" id="PS51285">
    <property type="entry name" value="AGC_KINASE_CTER"/>
    <property type="match status" value="1"/>
</dbReference>
<dbReference type="GO" id="GO:0005952">
    <property type="term" value="C:cAMP-dependent protein kinase complex"/>
    <property type="evidence" value="ECO:0007669"/>
    <property type="project" value="TreeGrafter"/>
</dbReference>
<dbReference type="CDD" id="cd05580">
    <property type="entry name" value="STKc_PKA_like"/>
    <property type="match status" value="1"/>
</dbReference>
<dbReference type="GO" id="GO:0005634">
    <property type="term" value="C:nucleus"/>
    <property type="evidence" value="ECO:0007669"/>
    <property type="project" value="TreeGrafter"/>
</dbReference>
<evidence type="ECO:0000256" key="8">
    <source>
        <dbReference type="ARBA" id="ARBA00047454"/>
    </source>
</evidence>
<dbReference type="OrthoDB" id="63267at2759"/>
<comment type="caution">
    <text evidence="14">The sequence shown here is derived from an EMBL/GenBank/DDBJ whole genome shotgun (WGS) entry which is preliminary data.</text>
</comment>
<dbReference type="PROSITE" id="PS00107">
    <property type="entry name" value="PROTEIN_KINASE_ATP"/>
    <property type="match status" value="1"/>
</dbReference>
<evidence type="ECO:0000259" key="12">
    <source>
        <dbReference type="PROSITE" id="PS50011"/>
    </source>
</evidence>
<dbReference type="InterPro" id="IPR017441">
    <property type="entry name" value="Protein_kinase_ATP_BS"/>
</dbReference>
<dbReference type="PROSITE" id="PS00108">
    <property type="entry name" value="PROTEIN_KINASE_ST"/>
    <property type="match status" value="1"/>
</dbReference>
<dbReference type="PANTHER" id="PTHR24353">
    <property type="entry name" value="CYCLIC NUCLEOTIDE-DEPENDENT PROTEIN KINASE"/>
    <property type="match status" value="1"/>
</dbReference>